<dbReference type="Proteomes" id="UP000095765">
    <property type="component" value="Unassembled WGS sequence"/>
</dbReference>
<evidence type="ECO:0008006" key="3">
    <source>
        <dbReference type="Google" id="ProtNLM"/>
    </source>
</evidence>
<proteinExistence type="predicted"/>
<sequence length="87" mass="9920">MKELTTQTGIIVKCSKTAIEFFQNAQSVDFFSALEIPKEFQDIAVEFYDLILENDHPTALLGCRGNYDIAVQIDEVTGTMTGWHWFK</sequence>
<protein>
    <recommendedName>
        <fullName evidence="3">S6 modification enzyme RimK</fullName>
    </recommendedName>
</protein>
<dbReference type="AlphaFoldDB" id="A0A174QMG1"/>
<gene>
    <name evidence="1" type="ORF">ERS852551_01724</name>
</gene>
<organism evidence="1 2">
    <name type="scientific">Anaerotruncus colihominis</name>
    <dbReference type="NCBI Taxonomy" id="169435"/>
    <lineage>
        <taxon>Bacteria</taxon>
        <taxon>Bacillati</taxon>
        <taxon>Bacillota</taxon>
        <taxon>Clostridia</taxon>
        <taxon>Eubacteriales</taxon>
        <taxon>Oscillospiraceae</taxon>
        <taxon>Anaerotruncus</taxon>
    </lineage>
</organism>
<evidence type="ECO:0000313" key="1">
    <source>
        <dbReference type="EMBL" id="CUP72090.1"/>
    </source>
</evidence>
<dbReference type="EMBL" id="CZBE01000010">
    <property type="protein sequence ID" value="CUP72090.1"/>
    <property type="molecule type" value="Genomic_DNA"/>
</dbReference>
<name>A0A174QMG1_9FIRM</name>
<dbReference type="GeneID" id="72462843"/>
<dbReference type="RefSeq" id="WP_003524806.1">
    <property type="nucleotide sequence ID" value="NZ_CABIWA010000008.1"/>
</dbReference>
<dbReference type="OrthoDB" id="2056571at2"/>
<evidence type="ECO:0000313" key="2">
    <source>
        <dbReference type="Proteomes" id="UP000095765"/>
    </source>
</evidence>
<accession>A0A174QMG1</accession>
<reference evidence="1 2" key="1">
    <citation type="submission" date="2015-09" db="EMBL/GenBank/DDBJ databases">
        <authorList>
            <consortium name="Pathogen Informatics"/>
        </authorList>
    </citation>
    <scope>NUCLEOTIDE SEQUENCE [LARGE SCALE GENOMIC DNA]</scope>
    <source>
        <strain evidence="1 2">2789STDY5834939</strain>
    </source>
</reference>